<proteinExistence type="predicted"/>
<sequence length="403" mass="43600">MEKKSKQQIVIKICCVIAAFCLWLYISNWENPIKTYRLRNVSVELINTDVLAQSELTLSPDQSFTVTLTLRGTDLEVMSARPEDFKIVADMSEYAVKKGENRIPVQIIHYPSNINIENTNTMWVNVNLDDLYQKTVPITTKIEGSPRNGYYSSEAVVSPGDAVVSGPSRLVNTVKDVIVSANITDLNKDADLSVPLKPVDAAGKVVSNVKVQPQNASVTIPIKKAKSVSVNIKTTGQPTNGVDIKAITPVQSTVDVIANNDDNLNKISSVDTVPIDLTKITESKTMKVKLSLPNGISTLTGDNLISVKTNVEGIIQKIFSVNINLINVPAQFNASLENLKTNITVSGDESVINSINTGDIKANVDCSSLQEGTHNLQISVALPKGVTNVAADPNSVNVTMTKK</sequence>
<dbReference type="InterPro" id="IPR053154">
    <property type="entry name" value="c-di-AMP_regulator"/>
</dbReference>
<feature type="transmembrane region" description="Helical" evidence="1">
    <location>
        <begin position="9"/>
        <end position="26"/>
    </location>
</feature>
<dbReference type="PANTHER" id="PTHR37804">
    <property type="entry name" value="CDAA REGULATORY PROTEIN CDAR"/>
    <property type="match status" value="1"/>
</dbReference>
<dbReference type="Gene3D" id="2.170.120.30">
    <property type="match status" value="2"/>
</dbReference>
<dbReference type="Pfam" id="PF07949">
    <property type="entry name" value="YbbR"/>
    <property type="match status" value="3"/>
</dbReference>
<dbReference type="EMBL" id="JAAMRR010001683">
    <property type="protein sequence ID" value="NGX99772.1"/>
    <property type="molecule type" value="Genomic_DNA"/>
</dbReference>
<evidence type="ECO:0000313" key="3">
    <source>
        <dbReference type="Proteomes" id="UP000480266"/>
    </source>
</evidence>
<evidence type="ECO:0008006" key="4">
    <source>
        <dbReference type="Google" id="ProtNLM"/>
    </source>
</evidence>
<protein>
    <recommendedName>
        <fullName evidence="4">YbbR-like domain-containing protein</fullName>
    </recommendedName>
</protein>
<evidence type="ECO:0000313" key="2">
    <source>
        <dbReference type="EMBL" id="NGX99772.1"/>
    </source>
</evidence>
<dbReference type="InterPro" id="IPR012505">
    <property type="entry name" value="YbbR"/>
</dbReference>
<keyword evidence="1" id="KW-0812">Transmembrane</keyword>
<evidence type="ECO:0000256" key="1">
    <source>
        <dbReference type="SAM" id="Phobius"/>
    </source>
</evidence>
<dbReference type="PANTHER" id="PTHR37804:SF1">
    <property type="entry name" value="CDAA REGULATORY PROTEIN CDAR"/>
    <property type="match status" value="1"/>
</dbReference>
<dbReference type="Proteomes" id="UP000480266">
    <property type="component" value="Unassembled WGS sequence"/>
</dbReference>
<dbReference type="AlphaFoldDB" id="A0A7C9VRA8"/>
<reference evidence="2" key="1">
    <citation type="submission" date="2020-02" db="EMBL/GenBank/DDBJ databases">
        <title>Draft genome sequence of Candidatus Afipia apatlaquensis IBT-C3, a potential strain for decolorization of textile dyes.</title>
        <authorList>
            <person name="Sanchez-Reyes A."/>
            <person name="Breton-Deval L."/>
            <person name="Mangelson H."/>
            <person name="Sanchez-Flores A."/>
        </authorList>
    </citation>
    <scope>NUCLEOTIDE SEQUENCE [LARGE SCALE GENOMIC DNA]</scope>
    <source>
        <strain evidence="2">IBT-C3</strain>
    </source>
</reference>
<gene>
    <name evidence="2" type="ORF">G4V63_32710</name>
</gene>
<dbReference type="Gene3D" id="2.170.120.40">
    <property type="entry name" value="YbbR-like domain"/>
    <property type="match status" value="2"/>
</dbReference>
<organism evidence="2 3">
    <name type="scientific">Candidatus Afipia apatlaquensis</name>
    <dbReference type="NCBI Taxonomy" id="2712852"/>
    <lineage>
        <taxon>Bacteria</taxon>
        <taxon>Pseudomonadati</taxon>
        <taxon>Pseudomonadota</taxon>
        <taxon>Alphaproteobacteria</taxon>
        <taxon>Hyphomicrobiales</taxon>
        <taxon>Nitrobacteraceae</taxon>
        <taxon>Afipia</taxon>
    </lineage>
</organism>
<comment type="caution">
    <text evidence="2">The sequence shown here is derived from an EMBL/GenBank/DDBJ whole genome shotgun (WGS) entry which is preliminary data.</text>
</comment>
<accession>A0A7C9VRA8</accession>
<name>A0A7C9VRA8_9BRAD</name>
<keyword evidence="3" id="KW-1185">Reference proteome</keyword>
<keyword evidence="1" id="KW-1133">Transmembrane helix</keyword>
<keyword evidence="1" id="KW-0472">Membrane</keyword>